<name>A0ABT8QU23_9FIRM</name>
<evidence type="ECO:0000313" key="2">
    <source>
        <dbReference type="EMBL" id="MDO0824054.1"/>
    </source>
</evidence>
<keyword evidence="3" id="KW-1185">Reference proteome</keyword>
<evidence type="ECO:0000313" key="3">
    <source>
        <dbReference type="Proteomes" id="UP001176021"/>
    </source>
</evidence>
<dbReference type="Pfam" id="PF13154">
    <property type="entry name" value="DUF3991"/>
    <property type="match status" value="1"/>
</dbReference>
<comment type="caution">
    <text evidence="2">The sequence shown here is derived from an EMBL/GenBank/DDBJ whole genome shotgun (WGS) entry which is preliminary data.</text>
</comment>
<sequence length="318" mass="36726">MGKLFTDEQIAQANQINILEYARQAGYTVEKITPKEYKIPNYGGLRINGIGSKWNSFTDKAGGGPIQFVMYMEKKSWVEAVKELLGISETQNSYLYRVPRDIEKEKEEKGEFVLPEKNSTYKHVFGYLINTRKIDKDIVVSMVKEKKLYENTHRSCVFVGYDQEGTARYASVRSTNTKGSSYRGDVANSDKAFAFNIAGSSNTIRVFEAPIDALSYATFLKHFDSENKDHMLALGCLGDVALKRYLKEQPEINQIIFCLDNDQWGREALNRWIEDYKPDYSLAYHFPKGKDWNEDLVSFFKEMEQRRDGQEFEEEAEM</sequence>
<dbReference type="InterPro" id="IPR025054">
    <property type="entry name" value="DUF3991"/>
</dbReference>
<dbReference type="Gene3D" id="3.40.1360.10">
    <property type="match status" value="1"/>
</dbReference>
<proteinExistence type="predicted"/>
<gene>
    <name evidence="2" type="ORF">M8H41_14525</name>
</gene>
<dbReference type="EMBL" id="JAMJEV010000011">
    <property type="protein sequence ID" value="MDO0824054.1"/>
    <property type="molecule type" value="Genomic_DNA"/>
</dbReference>
<protein>
    <submittedName>
        <fullName evidence="2">DUF3991 domain-containing protein</fullName>
    </submittedName>
</protein>
<evidence type="ECO:0000259" key="1">
    <source>
        <dbReference type="Pfam" id="PF13154"/>
    </source>
</evidence>
<organism evidence="2 3">
    <name type="scientific">Desulfosporosinus nitroreducens</name>
    <dbReference type="NCBI Taxonomy" id="2018668"/>
    <lineage>
        <taxon>Bacteria</taxon>
        <taxon>Bacillati</taxon>
        <taxon>Bacillota</taxon>
        <taxon>Clostridia</taxon>
        <taxon>Eubacteriales</taxon>
        <taxon>Desulfitobacteriaceae</taxon>
        <taxon>Desulfosporosinus</taxon>
    </lineage>
</organism>
<dbReference type="Pfam" id="PF13155">
    <property type="entry name" value="Toprim_2"/>
    <property type="match status" value="1"/>
</dbReference>
<reference evidence="2" key="1">
    <citation type="submission" date="2022-05" db="EMBL/GenBank/DDBJ databases">
        <title>Expanded diversity of anoxic marine methylotrophy in a Black Sea sulfate reducing microorganism.</title>
        <authorList>
            <person name="Fischer P.Q."/>
            <person name="Stams A.J.M."/>
            <person name="Villanueva L."/>
            <person name="Sousa D.Z."/>
        </authorList>
    </citation>
    <scope>NUCLEOTIDE SEQUENCE</scope>
    <source>
        <strain evidence="2">P130</strain>
    </source>
</reference>
<accession>A0ABT8QU23</accession>
<dbReference type="SUPFAM" id="SSF56731">
    <property type="entry name" value="DNA primase core"/>
    <property type="match status" value="1"/>
</dbReference>
<dbReference type="Proteomes" id="UP001176021">
    <property type="component" value="Unassembled WGS sequence"/>
</dbReference>
<dbReference type="SUPFAM" id="SSF57783">
    <property type="entry name" value="Zinc beta-ribbon"/>
    <property type="match status" value="1"/>
</dbReference>
<dbReference type="RefSeq" id="WP_302049095.1">
    <property type="nucleotide sequence ID" value="NZ_JAMJEV010000011.1"/>
</dbReference>
<feature type="domain" description="DUF3991" evidence="1">
    <location>
        <begin position="127"/>
        <end position="196"/>
    </location>
</feature>